<keyword evidence="2" id="KW-1185">Reference proteome</keyword>
<sequence length="226" mass="25296">MNKFPYSSVIGCLMYAMVLTRPDLSHAVSVVSRYMANPGKDHWRAVVWILRYLAGTTCYGLIYGSEKYVKVNVEGYVDADYAGDLDKRRSLTGFLFMLNGCIISWKASLQSVIALSTTEAEYTAAAEAIKEAILLRGMVTELGFEQKQITVHCDSQSVICLSKNQIHHEKTKHIDIKLHFVRLEISKGVIKLAKIHTDNNIADMLTKAVPEAKFEFCLNLAGICRV</sequence>
<evidence type="ECO:0000313" key="2">
    <source>
        <dbReference type="Proteomes" id="UP000829398"/>
    </source>
</evidence>
<reference evidence="2" key="1">
    <citation type="journal article" date="2023" name="Hortic. Res.">
        <title>A chromosome-level phased genome enabling allele-level studies in sweet orange: a case study on citrus Huanglongbing tolerance.</title>
        <authorList>
            <person name="Wu B."/>
            <person name="Yu Q."/>
            <person name="Deng Z."/>
            <person name="Duan Y."/>
            <person name="Luo F."/>
            <person name="Gmitter F. Jr."/>
        </authorList>
    </citation>
    <scope>NUCLEOTIDE SEQUENCE [LARGE SCALE GENOMIC DNA]</scope>
    <source>
        <strain evidence="2">cv. Valencia</strain>
    </source>
</reference>
<accession>A0ACB8HWQ8</accession>
<protein>
    <submittedName>
        <fullName evidence="1">Reverse transcriptase Ty1/copia-type domain-containing protein</fullName>
    </submittedName>
</protein>
<evidence type="ECO:0000313" key="1">
    <source>
        <dbReference type="EMBL" id="KAH9679227.1"/>
    </source>
</evidence>
<organism evidence="1 2">
    <name type="scientific">Citrus sinensis</name>
    <name type="common">Sweet orange</name>
    <name type="synonym">Citrus aurantium var. sinensis</name>
    <dbReference type="NCBI Taxonomy" id="2711"/>
    <lineage>
        <taxon>Eukaryota</taxon>
        <taxon>Viridiplantae</taxon>
        <taxon>Streptophyta</taxon>
        <taxon>Embryophyta</taxon>
        <taxon>Tracheophyta</taxon>
        <taxon>Spermatophyta</taxon>
        <taxon>Magnoliopsida</taxon>
        <taxon>eudicotyledons</taxon>
        <taxon>Gunneridae</taxon>
        <taxon>Pentapetalae</taxon>
        <taxon>rosids</taxon>
        <taxon>malvids</taxon>
        <taxon>Sapindales</taxon>
        <taxon>Rutaceae</taxon>
        <taxon>Aurantioideae</taxon>
        <taxon>Citrus</taxon>
    </lineage>
</organism>
<proteinExistence type="predicted"/>
<comment type="caution">
    <text evidence="1">The sequence shown here is derived from an EMBL/GenBank/DDBJ whole genome shotgun (WGS) entry which is preliminary data.</text>
</comment>
<dbReference type="EMBL" id="CM039178">
    <property type="protein sequence ID" value="KAH9679227.1"/>
    <property type="molecule type" value="Genomic_DNA"/>
</dbReference>
<keyword evidence="1" id="KW-0695">RNA-directed DNA polymerase</keyword>
<keyword evidence="1" id="KW-0808">Transferase</keyword>
<keyword evidence="1" id="KW-0548">Nucleotidyltransferase</keyword>
<dbReference type="Proteomes" id="UP000829398">
    <property type="component" value="Chromosome 9"/>
</dbReference>
<gene>
    <name evidence="1" type="ORF">KPL71_026038</name>
</gene>
<name>A0ACB8HWQ8_CITSI</name>